<feature type="compositionally biased region" description="Polar residues" evidence="2">
    <location>
        <begin position="1"/>
        <end position="13"/>
    </location>
</feature>
<evidence type="ECO:0000313" key="3">
    <source>
        <dbReference type="EMBL" id="GFH51961.1"/>
    </source>
</evidence>
<comment type="caution">
    <text evidence="3">The sequence shown here is derived from an EMBL/GenBank/DDBJ whole genome shotgun (WGS) entry which is preliminary data.</text>
</comment>
<dbReference type="Proteomes" id="UP001054902">
    <property type="component" value="Unassembled WGS sequence"/>
</dbReference>
<sequence>MIRSKPNVSNTGANDAPTKGRAVSTTQSKEDLEKEILNLKTELEGLAHKVKKYKTLFHRDAEKYTRELQEADKRSALLQESIEFLQLEKIDPLQQENDNLRKDLIQAESVRETYAAVLDELRAKRIEAEAKPSHELAALKVKMAKYFQRDSEKRIADAKYDLEQQYENKLQIKSEEIKQSLQQQYLKSHRQEMEKSVTPLEMENTFESMSECTDYFEESDSAVTSEDARYHDQQQPVDPIHETDEGERSFTFDSMSECTDHLGEFDSSFSSEDARYHDQQQLVDPIHETDVVQNIFGDSDDLNDASEEDNNMEELESPSTNLQFKEHESTFHVPNEISVSNEQSNQESITTEKVEFSEILLKTRQKNEELARENRNLRLELKKHHDSSYKETRVEELRRKLDDINYYLKNCQNTELQGFTYESLVKEEVCGVELPVKAVELFKSTEIGRELLKSEIFARALEQQMKSQDNYIPEPLYGKLAKIMLDLHGNHTAGGRMFTHDTIEKLLEALFEIFGATAPQGYGCTDESTQQQYYKVLDMMESCVEDAQHLGLDKKSGYPPELHDAKLEYDYSRMLWEKHQAYSQYAWENFIPVCIKILRKRGYRFVGVIDYSTPKGQSLVGNRGNTKSLLQNALQGDEFFFVETRTHLCHNRKASGNVAHHIFLSFMDVSIAIYCHISGIDESKVRQNFDYCDSTSSYYEPITKIMSALGVEHEMTPEKRQIISNRIKQTKSMSANISGMKASITREMSEQEIQLEDWQVCESDGCKRKKCLDGLCQPCYNTKYGKFKCGTKGCENGIHNKGLCNTCHRKKFEMDENGNWLPAFKCGTKGCESRKHIKGLCQTCSKKASTKMKGFTAYGRKWKASVTFARKTCYIGTFDSKEMAALAFRIANEYLKTINKEYLKNKGSFTSNDIDEHISAAKKAAIAGVNQQYPQAASTKMTGITAYGEKWKARIGFARKTYYIGIFDSKEMAALAFRIAKENLKPIKKEYLKNKSSFTSNDIDEHISAAKKAAIAGIHLVDIAESGQVEEYDFENKYSFLKKASYCFEQANHESFIRKIGAQLESLELRSQLSNGSVRIDFEDYGSGLLQKVLEENLYNEAKLLIKEMQPFVLKLYPASTDFLDRNVLSHIKN</sequence>
<evidence type="ECO:0000313" key="4">
    <source>
        <dbReference type="Proteomes" id="UP001054902"/>
    </source>
</evidence>
<evidence type="ECO:0000256" key="1">
    <source>
        <dbReference type="SAM" id="Coils"/>
    </source>
</evidence>
<dbReference type="AlphaFoldDB" id="A0AAD3H6E7"/>
<keyword evidence="4" id="KW-1185">Reference proteome</keyword>
<reference evidence="3 4" key="1">
    <citation type="journal article" date="2021" name="Sci. Rep.">
        <title>The genome of the diatom Chaetoceros tenuissimus carries an ancient integrated fragment of an extant virus.</title>
        <authorList>
            <person name="Hongo Y."/>
            <person name="Kimura K."/>
            <person name="Takaki Y."/>
            <person name="Yoshida Y."/>
            <person name="Baba S."/>
            <person name="Kobayashi G."/>
            <person name="Nagasaki K."/>
            <person name="Hano T."/>
            <person name="Tomaru Y."/>
        </authorList>
    </citation>
    <scope>NUCLEOTIDE SEQUENCE [LARGE SCALE GENOMIC DNA]</scope>
    <source>
        <strain evidence="3 4">NIES-3715</strain>
    </source>
</reference>
<evidence type="ECO:0008006" key="5">
    <source>
        <dbReference type="Google" id="ProtNLM"/>
    </source>
</evidence>
<gene>
    <name evidence="3" type="ORF">CTEN210_08437</name>
</gene>
<keyword evidence="1" id="KW-0175">Coiled coil</keyword>
<name>A0AAD3H6E7_9STRA</name>
<feature type="region of interest" description="Disordered" evidence="2">
    <location>
        <begin position="1"/>
        <end position="29"/>
    </location>
</feature>
<dbReference type="EMBL" id="BLLK01000045">
    <property type="protein sequence ID" value="GFH51961.1"/>
    <property type="molecule type" value="Genomic_DNA"/>
</dbReference>
<protein>
    <recommendedName>
        <fullName evidence="5">AP2/ERF domain-containing protein</fullName>
    </recommendedName>
</protein>
<proteinExistence type="predicted"/>
<evidence type="ECO:0000256" key="2">
    <source>
        <dbReference type="SAM" id="MobiDB-lite"/>
    </source>
</evidence>
<organism evidence="3 4">
    <name type="scientific">Chaetoceros tenuissimus</name>
    <dbReference type="NCBI Taxonomy" id="426638"/>
    <lineage>
        <taxon>Eukaryota</taxon>
        <taxon>Sar</taxon>
        <taxon>Stramenopiles</taxon>
        <taxon>Ochrophyta</taxon>
        <taxon>Bacillariophyta</taxon>
        <taxon>Coscinodiscophyceae</taxon>
        <taxon>Chaetocerotophycidae</taxon>
        <taxon>Chaetocerotales</taxon>
        <taxon>Chaetocerotaceae</taxon>
        <taxon>Chaetoceros</taxon>
    </lineage>
</organism>
<accession>A0AAD3H6E7</accession>
<feature type="coiled-coil region" evidence="1">
    <location>
        <begin position="360"/>
        <end position="387"/>
    </location>
</feature>